<accession>A0A0G1PPG4</accession>
<feature type="coiled-coil region" evidence="12">
    <location>
        <begin position="116"/>
        <end position="182"/>
    </location>
</feature>
<evidence type="ECO:0000256" key="9">
    <source>
        <dbReference type="ARBA" id="ARBA00029936"/>
    </source>
</evidence>
<evidence type="ECO:0000256" key="8">
    <source>
        <dbReference type="ARBA" id="ARBA00024407"/>
    </source>
</evidence>
<name>A0A0G1PPG4_9BACT</name>
<dbReference type="PANTHER" id="PTHR11946">
    <property type="entry name" value="VALYL-TRNA SYNTHETASES"/>
    <property type="match status" value="1"/>
</dbReference>
<evidence type="ECO:0000259" key="14">
    <source>
        <dbReference type="Pfam" id="PF10458"/>
    </source>
</evidence>
<feature type="domain" description="Methionyl/Valyl/Leucyl/Isoleucyl-tRNA synthetase anticodon-binding" evidence="13">
    <location>
        <begin position="2"/>
        <end position="67"/>
    </location>
</feature>
<evidence type="ECO:0000256" key="5">
    <source>
        <dbReference type="ARBA" id="ARBA00022917"/>
    </source>
</evidence>
<protein>
    <recommendedName>
        <fullName evidence="8">Valine--tRNA ligase</fullName>
        <ecNumber evidence="1">6.1.1.9</ecNumber>
    </recommendedName>
    <alternativeName>
        <fullName evidence="9">Valyl-tRNA synthetase</fullName>
    </alternativeName>
</protein>
<dbReference type="EMBL" id="LCKW01000031">
    <property type="protein sequence ID" value="KKU07318.1"/>
    <property type="molecule type" value="Genomic_DNA"/>
</dbReference>
<proteinExistence type="inferred from homology"/>
<dbReference type="GO" id="GO:0006438">
    <property type="term" value="P:valyl-tRNA aminoacylation"/>
    <property type="evidence" value="ECO:0007669"/>
    <property type="project" value="InterPro"/>
</dbReference>
<dbReference type="Pfam" id="PF10458">
    <property type="entry name" value="Val_tRNA-synt_C"/>
    <property type="match status" value="1"/>
</dbReference>
<keyword evidence="6 12" id="KW-0175">Coiled coil</keyword>
<dbReference type="InterPro" id="IPR010978">
    <property type="entry name" value="tRNA-bd_arm"/>
</dbReference>
<reference evidence="15 16" key="1">
    <citation type="journal article" date="2015" name="Nature">
        <title>rRNA introns, odd ribosomes, and small enigmatic genomes across a large radiation of phyla.</title>
        <authorList>
            <person name="Brown C.T."/>
            <person name="Hug L.A."/>
            <person name="Thomas B.C."/>
            <person name="Sharon I."/>
            <person name="Castelle C.J."/>
            <person name="Singh A."/>
            <person name="Wilkins M.J."/>
            <person name="Williams K.H."/>
            <person name="Banfield J.F."/>
        </authorList>
    </citation>
    <scope>NUCLEOTIDE SEQUENCE [LARGE SCALE GENOMIC DNA]</scope>
</reference>
<evidence type="ECO:0000256" key="1">
    <source>
        <dbReference type="ARBA" id="ARBA00013169"/>
    </source>
</evidence>
<organism evidence="15 16">
    <name type="scientific">Candidatus Uhrbacteria bacterium GW2011_GWE2_45_35</name>
    <dbReference type="NCBI Taxonomy" id="1618993"/>
    <lineage>
        <taxon>Bacteria</taxon>
        <taxon>Candidatus Uhriibacteriota</taxon>
    </lineage>
</organism>
<dbReference type="PANTHER" id="PTHR11946:SF93">
    <property type="entry name" value="VALINE--TRNA LIGASE, CHLOROPLASTIC_MITOCHONDRIAL 2"/>
    <property type="match status" value="1"/>
</dbReference>
<evidence type="ECO:0000313" key="15">
    <source>
        <dbReference type="EMBL" id="KKU07318.1"/>
    </source>
</evidence>
<dbReference type="SUPFAM" id="SSF46589">
    <property type="entry name" value="tRNA-binding arm"/>
    <property type="match status" value="1"/>
</dbReference>
<comment type="caution">
    <text evidence="15">The sequence shown here is derived from an EMBL/GenBank/DDBJ whole genome shotgun (WGS) entry which is preliminary data.</text>
</comment>
<dbReference type="EC" id="6.1.1.9" evidence="1"/>
<dbReference type="FunFam" id="1.10.287.380:FF:000001">
    <property type="entry name" value="Valine--tRNA ligase"/>
    <property type="match status" value="1"/>
</dbReference>
<dbReference type="GO" id="GO:0004832">
    <property type="term" value="F:valine-tRNA ligase activity"/>
    <property type="evidence" value="ECO:0007669"/>
    <property type="project" value="UniProtKB-EC"/>
</dbReference>
<keyword evidence="2 15" id="KW-0436">Ligase</keyword>
<dbReference type="Gene3D" id="1.10.287.380">
    <property type="entry name" value="Valyl-tRNA synthetase, C-terminal domain"/>
    <property type="match status" value="1"/>
</dbReference>
<keyword evidence="4" id="KW-0067">ATP-binding</keyword>
<dbReference type="SUPFAM" id="SSF47323">
    <property type="entry name" value="Anticodon-binding domain of a subclass of class I aminoacyl-tRNA synthetases"/>
    <property type="match status" value="1"/>
</dbReference>
<dbReference type="GO" id="GO:0005524">
    <property type="term" value="F:ATP binding"/>
    <property type="evidence" value="ECO:0007669"/>
    <property type="project" value="UniProtKB-KW"/>
</dbReference>
<dbReference type="AlphaFoldDB" id="A0A0G1PPG4"/>
<comment type="similarity">
    <text evidence="11">Belongs to the class-I aminoacyl-tRNA synthetase family. ValS type 1 subfamily.</text>
</comment>
<dbReference type="InterPro" id="IPR037118">
    <property type="entry name" value="Val-tRNA_synth_C_sf"/>
</dbReference>
<keyword evidence="7" id="KW-0030">Aminoacyl-tRNA synthetase</keyword>
<sequence length="182" mass="21510">LWHPFTPFVTEEIWKNFGSKKMLIVEDWPMMVVEKQDNTEFERLKEIIEKIRNWRAENKVEPKEKINLTLIVGEYFEIFKDEINLEIIKTLARIENLTLEENHDGGFSYQFNVDRQIDTEKEHARLSAEIENLEKYISSLETKLTNQEFTSKAPAQVVEGLKQKHDEAAKKAEALKQQMENL</sequence>
<evidence type="ECO:0000259" key="13">
    <source>
        <dbReference type="Pfam" id="PF08264"/>
    </source>
</evidence>
<comment type="catalytic activity">
    <reaction evidence="10">
        <text>tRNA(Val) + L-valine + ATP = L-valyl-tRNA(Val) + AMP + diphosphate</text>
        <dbReference type="Rhea" id="RHEA:10704"/>
        <dbReference type="Rhea" id="RHEA-COMP:9672"/>
        <dbReference type="Rhea" id="RHEA-COMP:9708"/>
        <dbReference type="ChEBI" id="CHEBI:30616"/>
        <dbReference type="ChEBI" id="CHEBI:33019"/>
        <dbReference type="ChEBI" id="CHEBI:57762"/>
        <dbReference type="ChEBI" id="CHEBI:78442"/>
        <dbReference type="ChEBI" id="CHEBI:78537"/>
        <dbReference type="ChEBI" id="CHEBI:456215"/>
        <dbReference type="EC" id="6.1.1.9"/>
    </reaction>
</comment>
<evidence type="ECO:0000313" key="16">
    <source>
        <dbReference type="Proteomes" id="UP000034354"/>
    </source>
</evidence>
<evidence type="ECO:0000256" key="4">
    <source>
        <dbReference type="ARBA" id="ARBA00022840"/>
    </source>
</evidence>
<evidence type="ECO:0000256" key="2">
    <source>
        <dbReference type="ARBA" id="ARBA00022598"/>
    </source>
</evidence>
<dbReference type="InterPro" id="IPR013155">
    <property type="entry name" value="M/V/L/I-tRNA-synth_anticd-bd"/>
</dbReference>
<dbReference type="InterPro" id="IPR009080">
    <property type="entry name" value="tRNAsynth_Ia_anticodon-bd"/>
</dbReference>
<evidence type="ECO:0000256" key="3">
    <source>
        <dbReference type="ARBA" id="ARBA00022741"/>
    </source>
</evidence>
<dbReference type="Proteomes" id="UP000034354">
    <property type="component" value="Unassembled WGS sequence"/>
</dbReference>
<gene>
    <name evidence="15" type="ORF">UX09_C0031G0014</name>
</gene>
<evidence type="ECO:0000256" key="6">
    <source>
        <dbReference type="ARBA" id="ARBA00023054"/>
    </source>
</evidence>
<feature type="domain" description="Valyl-tRNA synthetase tRNA-binding arm" evidence="14">
    <location>
        <begin position="118"/>
        <end position="182"/>
    </location>
</feature>
<keyword evidence="3" id="KW-0547">Nucleotide-binding</keyword>
<dbReference type="InterPro" id="IPR019499">
    <property type="entry name" value="Val-tRNA_synth_tRNA-bd"/>
</dbReference>
<evidence type="ECO:0000256" key="12">
    <source>
        <dbReference type="SAM" id="Coils"/>
    </source>
</evidence>
<evidence type="ECO:0000256" key="11">
    <source>
        <dbReference type="ARBA" id="ARBA00060830"/>
    </source>
</evidence>
<feature type="non-terminal residue" evidence="15">
    <location>
        <position position="1"/>
    </location>
</feature>
<evidence type="ECO:0000256" key="10">
    <source>
        <dbReference type="ARBA" id="ARBA00047552"/>
    </source>
</evidence>
<dbReference type="Pfam" id="PF08264">
    <property type="entry name" value="Anticodon_1"/>
    <property type="match status" value="1"/>
</dbReference>
<evidence type="ECO:0000256" key="7">
    <source>
        <dbReference type="ARBA" id="ARBA00023146"/>
    </source>
</evidence>
<dbReference type="GO" id="GO:0005829">
    <property type="term" value="C:cytosol"/>
    <property type="evidence" value="ECO:0007669"/>
    <property type="project" value="TreeGrafter"/>
</dbReference>
<keyword evidence="5" id="KW-0648">Protein biosynthesis</keyword>
<dbReference type="Gene3D" id="1.10.730.10">
    <property type="entry name" value="Isoleucyl-tRNA Synthetase, Domain 1"/>
    <property type="match status" value="1"/>
</dbReference>
<dbReference type="InterPro" id="IPR002303">
    <property type="entry name" value="Valyl-tRNA_ligase"/>
</dbReference>
<dbReference type="STRING" id="1618993.UX09_C0031G0014"/>